<dbReference type="EMBL" id="CP080034">
    <property type="protein sequence ID" value="QYC11614.1"/>
    <property type="molecule type" value="Genomic_DNA"/>
</dbReference>
<accession>A0ABX8TKT0</accession>
<dbReference type="InterPro" id="IPR010917">
    <property type="entry name" value="TonB_rcpt_CS"/>
</dbReference>
<dbReference type="Pfam" id="PF07715">
    <property type="entry name" value="Plug"/>
    <property type="match status" value="1"/>
</dbReference>
<keyword evidence="9" id="KW-0675">Receptor</keyword>
<keyword evidence="5" id="KW-0798">TonB box</keyword>
<reference evidence="9 10" key="1">
    <citation type="submission" date="2021-07" db="EMBL/GenBank/DDBJ databases">
        <title>Isolation and characterization of bacteria from a gold mining with a capacity of golden bioaccumulation.</title>
        <authorList>
            <person name="Yang X.J."/>
        </authorList>
    </citation>
    <scope>NUCLEOTIDE SEQUENCE [LARGE SCALE GENOMIC DNA]</scope>
    <source>
        <strain evidence="9 10">Au29</strain>
    </source>
</reference>
<gene>
    <name evidence="9" type="ORF">KWG56_06510</name>
</gene>
<evidence type="ECO:0000313" key="9">
    <source>
        <dbReference type="EMBL" id="QYC11614.1"/>
    </source>
</evidence>
<evidence type="ECO:0000256" key="2">
    <source>
        <dbReference type="ARBA" id="ARBA00023065"/>
    </source>
</evidence>
<keyword evidence="3" id="KW-0998">Cell outer membrane</keyword>
<feature type="signal peptide" evidence="6">
    <location>
        <begin position="1"/>
        <end position="32"/>
    </location>
</feature>
<dbReference type="PROSITE" id="PS01156">
    <property type="entry name" value="TONB_DEPENDENT_REC_2"/>
    <property type="match status" value="1"/>
</dbReference>
<evidence type="ECO:0000256" key="1">
    <source>
        <dbReference type="ARBA" id="ARBA00022729"/>
    </source>
</evidence>
<evidence type="ECO:0000256" key="4">
    <source>
        <dbReference type="PROSITE-ProRule" id="PRU10144"/>
    </source>
</evidence>
<keyword evidence="3 5" id="KW-0472">Membrane</keyword>
<keyword evidence="2" id="KW-0406">Ion transport</keyword>
<dbReference type="Proteomes" id="UP000824334">
    <property type="component" value="Chromosome"/>
</dbReference>
<evidence type="ECO:0000256" key="6">
    <source>
        <dbReference type="SAM" id="SignalP"/>
    </source>
</evidence>
<dbReference type="Pfam" id="PF00593">
    <property type="entry name" value="TonB_dep_Rec_b-barrel"/>
    <property type="match status" value="1"/>
</dbReference>
<feature type="domain" description="TonB-dependent receptor-like beta-barrel" evidence="7">
    <location>
        <begin position="273"/>
        <end position="742"/>
    </location>
</feature>
<evidence type="ECO:0000259" key="8">
    <source>
        <dbReference type="Pfam" id="PF07715"/>
    </source>
</evidence>
<feature type="chain" id="PRO_5046445211" evidence="6">
    <location>
        <begin position="33"/>
        <end position="777"/>
    </location>
</feature>
<organism evidence="9 10">
    <name type="scientific">Brevundimonas nasdae</name>
    <dbReference type="NCBI Taxonomy" id="172043"/>
    <lineage>
        <taxon>Bacteria</taxon>
        <taxon>Pseudomonadati</taxon>
        <taxon>Pseudomonadota</taxon>
        <taxon>Alphaproteobacteria</taxon>
        <taxon>Caulobacterales</taxon>
        <taxon>Caulobacteraceae</taxon>
        <taxon>Brevundimonas</taxon>
    </lineage>
</organism>
<sequence>MQQPQRLHRLRAFTALTALATSLGGMTGIANAQDATHQLGDVVVTGKRTSQAAVAIGTDQVSNTISITREALLSAPAGVSGLKMLEGLPGFNVQANDALGLYEFGNSVSVRAFNFQQIGFVLDGAPMGRSDQFGGSPIFRYVENENLARVTASQGAGDVTLPSYASLGPIVQYVTIDPAQNFGVTTTLSAGSDQLRRGFLRIDSGEHGPFSAYASYSKFSADLWRGPGDINREHAEGKLRYRAANGAEATFGITWNDYFDYDAPAITKAQYNGIAGDAFGRSGRNFAYLGEVPVLAQTAPGVIYSNPLYNQYYKQAINSRTDILYRLSGALPLSNTLHLEGTAYYEDKKGYGVSPEAYATSLTSYNAERLILTDLVAPKGLQYGLSEVSGDRKGAVARAVWDLGAHRLTAGAWIETDDYHRTQARYNQAGGSPDGALLKNEPVHRQRDFVSTRETRQLFIQDVISLLDDRLKIELGVKALDIDYTISGYRNPADYINRRQPSITNNWSDSFLPNVGLVWNLTRTDQIFASYAENLALPRGADDVFALASPNAKTPDAEISRNWELGVRTNRPTFNAALALYRTNFDNRLQSYAVTVPGSGVTESFFQNVGEVEAHGAEFSGTWKPEGLGGFVYFNANASYNVVEFKNDLPGFTPVTGAPLVISGNTVPDSPEWIIQGGVTIEPTSWIVANVSARHIGERFSNFTNTETVRGYTIVNAYVDFGDNWSIGPARDLRLRFNVDNLLDEDYLGTITTTVNTPATFRPGPPRTVQVSLTTSF</sequence>
<feature type="domain" description="TonB-dependent receptor plug" evidence="8">
    <location>
        <begin position="62"/>
        <end position="160"/>
    </location>
</feature>
<evidence type="ECO:0000313" key="10">
    <source>
        <dbReference type="Proteomes" id="UP000824334"/>
    </source>
</evidence>
<comment type="similarity">
    <text evidence="3 5">Belongs to the TonB-dependent receptor family.</text>
</comment>
<dbReference type="PROSITE" id="PS52016">
    <property type="entry name" value="TONB_DEPENDENT_REC_3"/>
    <property type="match status" value="1"/>
</dbReference>
<proteinExistence type="inferred from homology"/>
<keyword evidence="3" id="KW-0812">Transmembrane</keyword>
<evidence type="ECO:0000259" key="7">
    <source>
        <dbReference type="Pfam" id="PF00593"/>
    </source>
</evidence>
<keyword evidence="1 6" id="KW-0732">Signal</keyword>
<keyword evidence="3" id="KW-0813">Transport</keyword>
<name>A0ABX8TKT0_9CAUL</name>
<dbReference type="PANTHER" id="PTHR30069">
    <property type="entry name" value="TONB-DEPENDENT OUTER MEMBRANE RECEPTOR"/>
    <property type="match status" value="1"/>
</dbReference>
<keyword evidence="3" id="KW-1134">Transmembrane beta strand</keyword>
<dbReference type="InterPro" id="IPR000531">
    <property type="entry name" value="Beta-barrel_TonB"/>
</dbReference>
<evidence type="ECO:0000256" key="5">
    <source>
        <dbReference type="RuleBase" id="RU003357"/>
    </source>
</evidence>
<keyword evidence="10" id="KW-1185">Reference proteome</keyword>
<feature type="short sequence motif" description="TonB C-terminal box" evidence="4">
    <location>
        <begin position="760"/>
        <end position="777"/>
    </location>
</feature>
<protein>
    <submittedName>
        <fullName evidence="9">TonB-dependent receptor</fullName>
    </submittedName>
</protein>
<evidence type="ECO:0000256" key="3">
    <source>
        <dbReference type="PROSITE-ProRule" id="PRU01360"/>
    </source>
</evidence>
<comment type="subcellular location">
    <subcellularLocation>
        <location evidence="3">Cell outer membrane</location>
        <topology evidence="3">Multi-pass membrane protein</topology>
    </subcellularLocation>
</comment>
<dbReference type="InterPro" id="IPR012910">
    <property type="entry name" value="Plug_dom"/>
</dbReference>
<dbReference type="PANTHER" id="PTHR30069:SF53">
    <property type="entry name" value="COLICIN I RECEPTOR-RELATED"/>
    <property type="match status" value="1"/>
</dbReference>
<dbReference type="InterPro" id="IPR039426">
    <property type="entry name" value="TonB-dep_rcpt-like"/>
</dbReference>